<gene>
    <name evidence="1" type="ORF">Nans01_34700</name>
</gene>
<keyword evidence="2" id="KW-1185">Reference proteome</keyword>
<comment type="caution">
    <text evidence="1">The sequence shown here is derived from an EMBL/GenBank/DDBJ whole genome shotgun (WGS) entry which is preliminary data.</text>
</comment>
<dbReference type="InterPro" id="IPR001646">
    <property type="entry name" value="5peptide_repeat"/>
</dbReference>
<accession>A0A9W6P8R1</accession>
<dbReference type="AlphaFoldDB" id="A0A9W6P8R1"/>
<evidence type="ECO:0000313" key="1">
    <source>
        <dbReference type="EMBL" id="GLU49119.1"/>
    </source>
</evidence>
<dbReference type="Gene3D" id="2.160.20.80">
    <property type="entry name" value="E3 ubiquitin-protein ligase SopA"/>
    <property type="match status" value="1"/>
</dbReference>
<organism evidence="1 2">
    <name type="scientific">Nocardiopsis ansamitocini</name>
    <dbReference type="NCBI Taxonomy" id="1670832"/>
    <lineage>
        <taxon>Bacteria</taxon>
        <taxon>Bacillati</taxon>
        <taxon>Actinomycetota</taxon>
        <taxon>Actinomycetes</taxon>
        <taxon>Streptosporangiales</taxon>
        <taxon>Nocardiopsidaceae</taxon>
        <taxon>Nocardiopsis</taxon>
    </lineage>
</organism>
<sequence length="122" mass="12931">MRMTGTDPAECSWSDSYVAASLLTGIAAFGSGIQRVVSSSCKLNAVNVRAAELFDVVFENCALIDVDFSQAVLNRVSFPGSTLEGVHLAKASMTKVDLRDAAGLDLASGYESLRGRPSARRN</sequence>
<dbReference type="EMBL" id="BSQG01000005">
    <property type="protein sequence ID" value="GLU49119.1"/>
    <property type="molecule type" value="Genomic_DNA"/>
</dbReference>
<dbReference type="SUPFAM" id="SSF141571">
    <property type="entry name" value="Pentapeptide repeat-like"/>
    <property type="match status" value="1"/>
</dbReference>
<dbReference type="Proteomes" id="UP001165092">
    <property type="component" value="Unassembled WGS sequence"/>
</dbReference>
<name>A0A9W6P8R1_9ACTN</name>
<protein>
    <recommendedName>
        <fullName evidence="3">Pentapeptide repeat-containing protein</fullName>
    </recommendedName>
</protein>
<dbReference type="Pfam" id="PF13599">
    <property type="entry name" value="Pentapeptide_4"/>
    <property type="match status" value="1"/>
</dbReference>
<evidence type="ECO:0000313" key="2">
    <source>
        <dbReference type="Proteomes" id="UP001165092"/>
    </source>
</evidence>
<reference evidence="1" key="1">
    <citation type="submission" date="2023-02" db="EMBL/GenBank/DDBJ databases">
        <title>Nocardiopsis ansamitocini NBRC 112285.</title>
        <authorList>
            <person name="Ichikawa N."/>
            <person name="Sato H."/>
            <person name="Tonouchi N."/>
        </authorList>
    </citation>
    <scope>NUCLEOTIDE SEQUENCE</scope>
    <source>
        <strain evidence="1">NBRC 112285</strain>
    </source>
</reference>
<proteinExistence type="predicted"/>
<evidence type="ECO:0008006" key="3">
    <source>
        <dbReference type="Google" id="ProtNLM"/>
    </source>
</evidence>